<accession>A0A4U5MQU0</accession>
<evidence type="ECO:0008006" key="3">
    <source>
        <dbReference type="Google" id="ProtNLM"/>
    </source>
</evidence>
<evidence type="ECO:0000313" key="1">
    <source>
        <dbReference type="EMBL" id="TKR71991.1"/>
    </source>
</evidence>
<dbReference type="Proteomes" id="UP000298663">
    <property type="component" value="Unassembled WGS sequence"/>
</dbReference>
<comment type="caution">
    <text evidence="1">The sequence shown here is derived from an EMBL/GenBank/DDBJ whole genome shotgun (WGS) entry which is preliminary data.</text>
</comment>
<dbReference type="EMBL" id="AZBU02000006">
    <property type="protein sequence ID" value="TKR71991.1"/>
    <property type="molecule type" value="Genomic_DNA"/>
</dbReference>
<reference evidence="1 2" key="1">
    <citation type="journal article" date="2015" name="Genome Biol.">
        <title>Comparative genomics of Steinernema reveals deeply conserved gene regulatory networks.</title>
        <authorList>
            <person name="Dillman A.R."/>
            <person name="Macchietto M."/>
            <person name="Porter C.F."/>
            <person name="Rogers A."/>
            <person name="Williams B."/>
            <person name="Antoshechkin I."/>
            <person name="Lee M.M."/>
            <person name="Goodwin Z."/>
            <person name="Lu X."/>
            <person name="Lewis E.E."/>
            <person name="Goodrich-Blair H."/>
            <person name="Stock S.P."/>
            <person name="Adams B.J."/>
            <person name="Sternberg P.W."/>
            <person name="Mortazavi A."/>
        </authorList>
    </citation>
    <scope>NUCLEOTIDE SEQUENCE [LARGE SCALE GENOMIC DNA]</scope>
    <source>
        <strain evidence="1 2">ALL</strain>
    </source>
</reference>
<dbReference type="AlphaFoldDB" id="A0A4U5MQU0"/>
<name>A0A4U5MQU0_STECR</name>
<dbReference type="Gene3D" id="2.60.40.3770">
    <property type="match status" value="1"/>
</dbReference>
<proteinExistence type="predicted"/>
<organism evidence="1 2">
    <name type="scientific">Steinernema carpocapsae</name>
    <name type="common">Entomopathogenic nematode</name>
    <dbReference type="NCBI Taxonomy" id="34508"/>
    <lineage>
        <taxon>Eukaryota</taxon>
        <taxon>Metazoa</taxon>
        <taxon>Ecdysozoa</taxon>
        <taxon>Nematoda</taxon>
        <taxon>Chromadorea</taxon>
        <taxon>Rhabditida</taxon>
        <taxon>Tylenchina</taxon>
        <taxon>Panagrolaimomorpha</taxon>
        <taxon>Strongyloidoidea</taxon>
        <taxon>Steinernematidae</taxon>
        <taxon>Steinernema</taxon>
    </lineage>
</organism>
<reference evidence="1 2" key="2">
    <citation type="journal article" date="2019" name="G3 (Bethesda)">
        <title>Hybrid Assembly of the Genome of the Entomopathogenic Nematode Steinernema carpocapsae Identifies the X-Chromosome.</title>
        <authorList>
            <person name="Serra L."/>
            <person name="Macchietto M."/>
            <person name="Macias-Munoz A."/>
            <person name="McGill C.J."/>
            <person name="Rodriguez I.M."/>
            <person name="Rodriguez B."/>
            <person name="Murad R."/>
            <person name="Mortazavi A."/>
        </authorList>
    </citation>
    <scope>NUCLEOTIDE SEQUENCE [LARGE SCALE GENOMIC DNA]</scope>
    <source>
        <strain evidence="1 2">ALL</strain>
    </source>
</reference>
<protein>
    <recommendedName>
        <fullName evidence="3">Phlebovirus glycoprotein G2 fusion domain-containing protein</fullName>
    </recommendedName>
</protein>
<sequence length="148" mass="16067">MACDATGNSLLQKALIDNKLPQIIEGNKVISKNGRPTLETQATVSLQLIVQKLMVESRVDYATCAAVFQKLEGAYGVPSGAKIFYSCKSDFSLTTAFVECPSGSFNIMCTNPDKERTTTIYLTSPDVDEVCTIRCPARDGNCVDSGRR</sequence>
<evidence type="ECO:0000313" key="2">
    <source>
        <dbReference type="Proteomes" id="UP000298663"/>
    </source>
</evidence>
<keyword evidence="2" id="KW-1185">Reference proteome</keyword>
<gene>
    <name evidence="1" type="ORF">L596_019517</name>
</gene>